<evidence type="ECO:0000313" key="1">
    <source>
        <dbReference type="EMBL" id="GAG14187.1"/>
    </source>
</evidence>
<gene>
    <name evidence="1" type="ORF">S01H1_59394</name>
</gene>
<comment type="caution">
    <text evidence="1">The sequence shown here is derived from an EMBL/GenBank/DDBJ whole genome shotgun (WGS) entry which is preliminary data.</text>
</comment>
<proteinExistence type="predicted"/>
<accession>X0VSQ7</accession>
<reference evidence="1" key="1">
    <citation type="journal article" date="2014" name="Front. Microbiol.">
        <title>High frequency of phylogenetically diverse reductive dehalogenase-homologous genes in deep subseafloor sedimentary metagenomes.</title>
        <authorList>
            <person name="Kawai M."/>
            <person name="Futagami T."/>
            <person name="Toyoda A."/>
            <person name="Takaki Y."/>
            <person name="Nishi S."/>
            <person name="Hori S."/>
            <person name="Arai W."/>
            <person name="Tsubouchi T."/>
            <person name="Morono Y."/>
            <person name="Uchiyama I."/>
            <person name="Ito T."/>
            <person name="Fujiyama A."/>
            <person name="Inagaki F."/>
            <person name="Takami H."/>
        </authorList>
    </citation>
    <scope>NUCLEOTIDE SEQUENCE</scope>
    <source>
        <strain evidence="1">Expedition CK06-06</strain>
    </source>
</reference>
<organism evidence="1">
    <name type="scientific">marine sediment metagenome</name>
    <dbReference type="NCBI Taxonomy" id="412755"/>
    <lineage>
        <taxon>unclassified sequences</taxon>
        <taxon>metagenomes</taxon>
        <taxon>ecological metagenomes</taxon>
    </lineage>
</organism>
<sequence>MEPAIRGSVEKIMDITLDEDSLLRKYQIFKYYQEQGIISSVESALFGSVWTNVITVLVEMKSRAKQEINESEMEEFKRIFASRALEIKSRINEISNL</sequence>
<dbReference type="AlphaFoldDB" id="X0VSQ7"/>
<protein>
    <submittedName>
        <fullName evidence="1">Uncharacterized protein</fullName>
    </submittedName>
</protein>
<name>X0VSQ7_9ZZZZ</name>
<dbReference type="EMBL" id="BARS01038845">
    <property type="protein sequence ID" value="GAG14187.1"/>
    <property type="molecule type" value="Genomic_DNA"/>
</dbReference>